<dbReference type="SUPFAM" id="SSF57667">
    <property type="entry name" value="beta-beta-alpha zinc fingers"/>
    <property type="match status" value="1"/>
</dbReference>
<keyword evidence="2" id="KW-0677">Repeat</keyword>
<evidence type="ECO:0000256" key="4">
    <source>
        <dbReference type="ARBA" id="ARBA00022833"/>
    </source>
</evidence>
<dbReference type="PROSITE" id="PS50157">
    <property type="entry name" value="ZINC_FINGER_C2H2_2"/>
    <property type="match status" value="1"/>
</dbReference>
<sequence length="512" mass="53042">MPVDLENSSTASGEASVSSTGNQNAPPKSTNKKKRSLPGTPDPDAEVIALSPKTLLATNRFVCEICNKGFQRDQNLQLHRRGHNLPWKLRQRSNKEVKKRVYVCPEKSCVHHDPTRALGDLTGIKKHFCRKHGEKKWKCDKCSKKYAVQSDYKAHSKVCGTKEYKCNCGAVFSRRDSFITHRAFCDMLTKESAKVQSEEPNLIEGMVKPNTESDPKVQPVDSSTSTPPTAVLAPALTKSTAAVSSSVSPGQSSEMPENSPQVVEEAPLSAALNGSCSSSSSSSSTGTKSSSVFASLFASSTASATLQPSQTPVLTDLMRAMAPPERPTDVGSSSSTDPIALCLSTNPGSSIFGSGGQEPRQYSQPAMSATALLQKAAQMGAAASNATLLRGFGIVSSSSSASAHEDSVRWSERSFESDNVSLPGLGLGLPCEGSSGLKELMMGTPSVFGPNKPTLDFLGLGMAAGGATPGVGRSALVPPAGGALDVAAGAASLGGGGGGGGEIAGKDIGTSS</sequence>
<evidence type="ECO:0000256" key="3">
    <source>
        <dbReference type="ARBA" id="ARBA00022771"/>
    </source>
</evidence>
<feature type="region of interest" description="Disordered" evidence="9">
    <location>
        <begin position="196"/>
        <end position="230"/>
    </location>
</feature>
<dbReference type="Gene3D" id="3.30.160.60">
    <property type="entry name" value="Classic Zinc Finger"/>
    <property type="match status" value="2"/>
</dbReference>
<keyword evidence="7" id="KW-0804">Transcription</keyword>
<dbReference type="FunFam" id="3.30.160.60:FF:000554">
    <property type="entry name" value="protein indeterminate-domain 12-like"/>
    <property type="match status" value="1"/>
</dbReference>
<dbReference type="FunFam" id="3.30.160.60:FF:000131">
    <property type="entry name" value="protein indeterminate-domain 5, chloroplastic-like"/>
    <property type="match status" value="1"/>
</dbReference>
<accession>A0A067GW03</accession>
<keyword evidence="6" id="KW-0238">DNA-binding</keyword>
<evidence type="ECO:0000256" key="2">
    <source>
        <dbReference type="ARBA" id="ARBA00022737"/>
    </source>
</evidence>
<protein>
    <recommendedName>
        <fullName evidence="10">C2H2-type domain-containing protein</fullName>
    </recommendedName>
</protein>
<dbReference type="AlphaFoldDB" id="A0A067GW03"/>
<feature type="region of interest" description="Disordered" evidence="9">
    <location>
        <begin position="1"/>
        <end position="45"/>
    </location>
</feature>
<dbReference type="Proteomes" id="UP000027120">
    <property type="component" value="Unassembled WGS sequence"/>
</dbReference>
<dbReference type="PaxDb" id="2711-XP_006466759.1"/>
<dbReference type="eggNOG" id="KOG1721">
    <property type="taxonomic scope" value="Eukaryota"/>
</dbReference>
<evidence type="ECO:0000256" key="6">
    <source>
        <dbReference type="ARBA" id="ARBA00023125"/>
    </source>
</evidence>
<evidence type="ECO:0000256" key="9">
    <source>
        <dbReference type="SAM" id="MobiDB-lite"/>
    </source>
</evidence>
<evidence type="ECO:0000313" key="11">
    <source>
        <dbReference type="EMBL" id="KDO79496.1"/>
    </source>
</evidence>
<evidence type="ECO:0000256" key="5">
    <source>
        <dbReference type="ARBA" id="ARBA00023015"/>
    </source>
</evidence>
<dbReference type="GO" id="GO:0008270">
    <property type="term" value="F:zinc ion binding"/>
    <property type="evidence" value="ECO:0007669"/>
    <property type="project" value="UniProtKB-KW"/>
</dbReference>
<keyword evidence="3 8" id="KW-0863">Zinc-finger</keyword>
<gene>
    <name evidence="11" type="ORF">CISIN_1g010389mg</name>
</gene>
<dbReference type="InterPro" id="IPR055186">
    <property type="entry name" value="C2H2-2nd_BIRD-IDD"/>
</dbReference>
<keyword evidence="12" id="KW-1185">Reference proteome</keyword>
<reference evidence="11 12" key="1">
    <citation type="submission" date="2014-04" db="EMBL/GenBank/DDBJ databases">
        <authorList>
            <consortium name="International Citrus Genome Consortium"/>
            <person name="Gmitter F."/>
            <person name="Chen C."/>
            <person name="Farmerie W."/>
            <person name="Harkins T."/>
            <person name="Desany B."/>
            <person name="Mohiuddin M."/>
            <person name="Kodira C."/>
            <person name="Borodovsky M."/>
            <person name="Lomsadze A."/>
            <person name="Burns P."/>
            <person name="Jenkins J."/>
            <person name="Prochnik S."/>
            <person name="Shu S."/>
            <person name="Chapman J."/>
            <person name="Pitluck S."/>
            <person name="Schmutz J."/>
            <person name="Rokhsar D."/>
        </authorList>
    </citation>
    <scope>NUCLEOTIDE SEQUENCE</scope>
</reference>
<feature type="domain" description="C2H2-type" evidence="10">
    <location>
        <begin position="61"/>
        <end position="83"/>
    </location>
</feature>
<keyword evidence="4" id="KW-0862">Zinc</keyword>
<evidence type="ECO:0000256" key="7">
    <source>
        <dbReference type="ARBA" id="ARBA00023163"/>
    </source>
</evidence>
<dbReference type="Pfam" id="PF22992">
    <property type="entry name" value="C2CH-4th_BIRD-IDD"/>
    <property type="match status" value="1"/>
</dbReference>
<dbReference type="PANTHER" id="PTHR10593">
    <property type="entry name" value="SERINE/THREONINE-PROTEIN KINASE RIO"/>
    <property type="match status" value="1"/>
</dbReference>
<evidence type="ECO:0000256" key="1">
    <source>
        <dbReference type="ARBA" id="ARBA00022723"/>
    </source>
</evidence>
<evidence type="ECO:0000259" key="10">
    <source>
        <dbReference type="PROSITE" id="PS50157"/>
    </source>
</evidence>
<organism evidence="11 12">
    <name type="scientific">Citrus sinensis</name>
    <name type="common">Sweet orange</name>
    <name type="synonym">Citrus aurantium var. sinensis</name>
    <dbReference type="NCBI Taxonomy" id="2711"/>
    <lineage>
        <taxon>Eukaryota</taxon>
        <taxon>Viridiplantae</taxon>
        <taxon>Streptophyta</taxon>
        <taxon>Embryophyta</taxon>
        <taxon>Tracheophyta</taxon>
        <taxon>Spermatophyta</taxon>
        <taxon>Magnoliopsida</taxon>
        <taxon>eudicotyledons</taxon>
        <taxon>Gunneridae</taxon>
        <taxon>Pentapetalae</taxon>
        <taxon>rosids</taxon>
        <taxon>malvids</taxon>
        <taxon>Sapindales</taxon>
        <taxon>Rutaceae</taxon>
        <taxon>Aurantioideae</taxon>
        <taxon>Citrus</taxon>
    </lineage>
</organism>
<dbReference type="GO" id="GO:0003700">
    <property type="term" value="F:DNA-binding transcription factor activity"/>
    <property type="evidence" value="ECO:0000318"/>
    <property type="project" value="GO_Central"/>
</dbReference>
<dbReference type="InterPro" id="IPR031140">
    <property type="entry name" value="IDD1-16"/>
</dbReference>
<feature type="compositionally biased region" description="Low complexity" evidence="9">
    <location>
        <begin position="274"/>
        <end position="286"/>
    </location>
</feature>
<dbReference type="InterPro" id="IPR013087">
    <property type="entry name" value="Znf_C2H2_type"/>
</dbReference>
<dbReference type="InterPro" id="IPR055185">
    <property type="entry name" value="C2CH-4th_BIRD-IDD"/>
</dbReference>
<dbReference type="EMBL" id="KK784878">
    <property type="protein sequence ID" value="KDO79496.1"/>
    <property type="molecule type" value="Genomic_DNA"/>
</dbReference>
<dbReference type="InterPro" id="IPR055187">
    <property type="entry name" value="C2CH-3rd_BIRD-IDD"/>
</dbReference>
<dbReference type="Pfam" id="PF00096">
    <property type="entry name" value="zf-C2H2"/>
    <property type="match status" value="1"/>
</dbReference>
<dbReference type="STRING" id="2711.A0A067GW03"/>
<dbReference type="Pfam" id="PF22996">
    <property type="entry name" value="C2H2-2nd_BIRD-IDD"/>
    <property type="match status" value="1"/>
</dbReference>
<keyword evidence="5" id="KW-0805">Transcription regulation</keyword>
<dbReference type="PANTHER" id="PTHR10593:SF188">
    <property type="entry name" value="ZINC FINGER PROTEIN GAI-ASSOCIATED FACTOR 1"/>
    <property type="match status" value="1"/>
</dbReference>
<evidence type="ECO:0000256" key="8">
    <source>
        <dbReference type="PROSITE-ProRule" id="PRU00042"/>
    </source>
</evidence>
<dbReference type="SMART" id="SM00355">
    <property type="entry name" value="ZnF_C2H2"/>
    <property type="match status" value="3"/>
</dbReference>
<dbReference type="PROSITE" id="PS00028">
    <property type="entry name" value="ZINC_FINGER_C2H2_1"/>
    <property type="match status" value="1"/>
</dbReference>
<name>A0A067GW03_CITSI</name>
<proteinExistence type="predicted"/>
<evidence type="ECO:0000313" key="12">
    <source>
        <dbReference type="Proteomes" id="UP000027120"/>
    </source>
</evidence>
<dbReference type="GO" id="GO:0005634">
    <property type="term" value="C:nucleus"/>
    <property type="evidence" value="ECO:0000318"/>
    <property type="project" value="GO_Central"/>
</dbReference>
<feature type="region of interest" description="Disordered" evidence="9">
    <location>
        <begin position="242"/>
        <end position="286"/>
    </location>
</feature>
<keyword evidence="1" id="KW-0479">Metal-binding</keyword>
<dbReference type="InterPro" id="IPR036236">
    <property type="entry name" value="Znf_C2H2_sf"/>
</dbReference>
<dbReference type="Pfam" id="PF22995">
    <property type="entry name" value="C2CH-3rd_BIRD-IDD"/>
    <property type="match status" value="1"/>
</dbReference>
<dbReference type="GO" id="GO:0003677">
    <property type="term" value="F:DNA binding"/>
    <property type="evidence" value="ECO:0007669"/>
    <property type="project" value="UniProtKB-KW"/>
</dbReference>
<feature type="compositionally biased region" description="Low complexity" evidence="9">
    <location>
        <begin position="8"/>
        <end position="21"/>
    </location>
</feature>
<feature type="compositionally biased region" description="Low complexity" evidence="9">
    <location>
        <begin position="242"/>
        <end position="253"/>
    </location>
</feature>